<dbReference type="PANTHER" id="PTHR43014:SF4">
    <property type="entry name" value="PYRIDINE NUCLEOTIDE-DISULFIDE OXIDOREDUCTASE RCLA-RELATED"/>
    <property type="match status" value="1"/>
</dbReference>
<keyword evidence="13" id="KW-1185">Reference proteome</keyword>
<feature type="domain" description="Pyridine nucleotide-disulphide oxidoreductase dimerisation" evidence="10">
    <location>
        <begin position="346"/>
        <end position="453"/>
    </location>
</feature>
<dbReference type="Gene3D" id="3.50.50.60">
    <property type="entry name" value="FAD/NAD(P)-binding domain"/>
    <property type="match status" value="2"/>
</dbReference>
<keyword evidence="7" id="KW-1015">Disulfide bond</keyword>
<keyword evidence="12" id="KW-0670">Pyruvate</keyword>
<dbReference type="Pfam" id="PF02852">
    <property type="entry name" value="Pyr_redox_dim"/>
    <property type="match status" value="1"/>
</dbReference>
<protein>
    <submittedName>
        <fullName evidence="12">Pyruvate/2-oxoglutarate dehydrogenase complex dihydrolipoamide dehydrogenase (E3) component</fullName>
    </submittedName>
</protein>
<comment type="caution">
    <text evidence="12">The sequence shown here is derived from an EMBL/GenBank/DDBJ whole genome shotgun (WGS) entry which is preliminary data.</text>
</comment>
<dbReference type="InterPro" id="IPR036188">
    <property type="entry name" value="FAD/NAD-bd_sf"/>
</dbReference>
<evidence type="ECO:0000256" key="9">
    <source>
        <dbReference type="RuleBase" id="RU003691"/>
    </source>
</evidence>
<dbReference type="PRINTS" id="PR00368">
    <property type="entry name" value="FADPNR"/>
</dbReference>
<dbReference type="PRINTS" id="PR00411">
    <property type="entry name" value="PNDRDTASEI"/>
</dbReference>
<dbReference type="InterPro" id="IPR012999">
    <property type="entry name" value="Pyr_OxRdtase_I_AS"/>
</dbReference>
<evidence type="ECO:0000256" key="7">
    <source>
        <dbReference type="ARBA" id="ARBA00023157"/>
    </source>
</evidence>
<dbReference type="InterPro" id="IPR016156">
    <property type="entry name" value="FAD/NAD-linked_Rdtase_dimer_sf"/>
</dbReference>
<evidence type="ECO:0000313" key="13">
    <source>
        <dbReference type="Proteomes" id="UP001228504"/>
    </source>
</evidence>
<comment type="similarity">
    <text evidence="2 9">Belongs to the class-I pyridine nucleotide-disulfide oxidoreductase family.</text>
</comment>
<dbReference type="PROSITE" id="PS00076">
    <property type="entry name" value="PYRIDINE_REDOX_1"/>
    <property type="match status" value="1"/>
</dbReference>
<keyword evidence="6 9" id="KW-0560">Oxidoreductase</keyword>
<keyword evidence="3 9" id="KW-0285">Flavoprotein</keyword>
<dbReference type="InterPro" id="IPR023753">
    <property type="entry name" value="FAD/NAD-binding_dom"/>
</dbReference>
<organism evidence="12 13">
    <name type="scientific">Eubacterium multiforme</name>
    <dbReference type="NCBI Taxonomy" id="83339"/>
    <lineage>
        <taxon>Bacteria</taxon>
        <taxon>Bacillati</taxon>
        <taxon>Bacillota</taxon>
        <taxon>Clostridia</taxon>
        <taxon>Eubacteriales</taxon>
        <taxon>Eubacteriaceae</taxon>
        <taxon>Eubacterium</taxon>
    </lineage>
</organism>
<gene>
    <name evidence="12" type="ORF">J2S18_002389</name>
</gene>
<dbReference type="RefSeq" id="WP_307487124.1">
    <property type="nucleotide sequence ID" value="NZ_JAUSUF010000009.1"/>
</dbReference>
<evidence type="ECO:0000256" key="1">
    <source>
        <dbReference type="ARBA" id="ARBA00001974"/>
    </source>
</evidence>
<dbReference type="Pfam" id="PF07992">
    <property type="entry name" value="Pyr_redox_2"/>
    <property type="match status" value="1"/>
</dbReference>
<dbReference type="EMBL" id="JAUSUF010000009">
    <property type="protein sequence ID" value="MDQ0150442.1"/>
    <property type="molecule type" value="Genomic_DNA"/>
</dbReference>
<evidence type="ECO:0000259" key="10">
    <source>
        <dbReference type="Pfam" id="PF02852"/>
    </source>
</evidence>
<proteinExistence type="inferred from homology"/>
<sequence length="458" mass="50465">MNKYDAIIIGFGKGGKTLAGYLGKIGKKVALIEKSNEMYGGTCINVGCIPTKVLVNRSKISLYKDLDTFEEKANEYKKAIEYKDNLISMLRTKNFNMLNDNENIDIYNGVASFISNTKIEVKGKNENIILEGENIFINTGASTIIPEINGIKDGKKIYTSTTIMNLKELPKHLIIVGGGYIGLEFSSIYASFGSKVTVIEASSKIAVREDDEISANVKEILEKKGISFKLNAKVKSFKEEEEKVKVSYLDISNNEEVNIEGDAVLIAIGRKPNTEGLNLENAGVKVTDRGAIAVNNRLKTNVSNIWAIGDVNGGLQFTYVSLDDFRIIKDNLFGEGVRTTDDRGDIPYSVFIEPSLSRVGLSEKEARDKGYEIKIAKLKVANIPRARVIEETEGIMKAVVDAKTDKMLGVTLLAAESSEVINIVSATMKSGKDYTFLRDNIFTHPTMSESLNDLFSLI</sequence>
<evidence type="ECO:0000313" key="12">
    <source>
        <dbReference type="EMBL" id="MDQ0150442.1"/>
    </source>
</evidence>
<evidence type="ECO:0000256" key="4">
    <source>
        <dbReference type="ARBA" id="ARBA00022827"/>
    </source>
</evidence>
<evidence type="ECO:0000256" key="3">
    <source>
        <dbReference type="ARBA" id="ARBA00022630"/>
    </source>
</evidence>
<dbReference type="Proteomes" id="UP001228504">
    <property type="component" value="Unassembled WGS sequence"/>
</dbReference>
<evidence type="ECO:0000259" key="11">
    <source>
        <dbReference type="Pfam" id="PF07992"/>
    </source>
</evidence>
<evidence type="ECO:0000256" key="8">
    <source>
        <dbReference type="ARBA" id="ARBA00023284"/>
    </source>
</evidence>
<feature type="domain" description="FAD/NAD(P)-binding" evidence="11">
    <location>
        <begin position="4"/>
        <end position="321"/>
    </location>
</feature>
<evidence type="ECO:0000256" key="5">
    <source>
        <dbReference type="ARBA" id="ARBA00022857"/>
    </source>
</evidence>
<dbReference type="InterPro" id="IPR004099">
    <property type="entry name" value="Pyr_nucl-diS_OxRdtase_dimer"/>
</dbReference>
<accession>A0ABT9UVT7</accession>
<dbReference type="SUPFAM" id="SSF55424">
    <property type="entry name" value="FAD/NAD-linked reductases, dimerisation (C-terminal) domain"/>
    <property type="match status" value="1"/>
</dbReference>
<dbReference type="SUPFAM" id="SSF51905">
    <property type="entry name" value="FAD/NAD(P)-binding domain"/>
    <property type="match status" value="1"/>
</dbReference>
<reference evidence="12 13" key="1">
    <citation type="submission" date="2023-07" db="EMBL/GenBank/DDBJ databases">
        <title>Genomic Encyclopedia of Type Strains, Phase IV (KMG-IV): sequencing the most valuable type-strain genomes for metagenomic binning, comparative biology and taxonomic classification.</title>
        <authorList>
            <person name="Goeker M."/>
        </authorList>
    </citation>
    <scope>NUCLEOTIDE SEQUENCE [LARGE SCALE GENOMIC DNA]</scope>
    <source>
        <strain evidence="12 13">DSM 20694</strain>
    </source>
</reference>
<keyword evidence="4 9" id="KW-0274">FAD</keyword>
<dbReference type="PIRSF" id="PIRSF000350">
    <property type="entry name" value="Mercury_reductase_MerA"/>
    <property type="match status" value="1"/>
</dbReference>
<keyword evidence="8 9" id="KW-0676">Redox-active center</keyword>
<keyword evidence="5" id="KW-0521">NADP</keyword>
<dbReference type="InterPro" id="IPR001100">
    <property type="entry name" value="Pyr_nuc-diS_OxRdtase"/>
</dbReference>
<evidence type="ECO:0000256" key="6">
    <source>
        <dbReference type="ARBA" id="ARBA00023002"/>
    </source>
</evidence>
<comment type="cofactor">
    <cofactor evidence="1">
        <name>FAD</name>
        <dbReference type="ChEBI" id="CHEBI:57692"/>
    </cofactor>
</comment>
<evidence type="ECO:0000256" key="2">
    <source>
        <dbReference type="ARBA" id="ARBA00007532"/>
    </source>
</evidence>
<dbReference type="PANTHER" id="PTHR43014">
    <property type="entry name" value="MERCURIC REDUCTASE"/>
    <property type="match status" value="1"/>
</dbReference>
<dbReference type="Gene3D" id="3.30.390.30">
    <property type="match status" value="1"/>
</dbReference>
<name>A0ABT9UVT7_9FIRM</name>